<protein>
    <submittedName>
        <fullName evidence="2">Uncharacterized protein</fullName>
    </submittedName>
</protein>
<reference evidence="2 3" key="1">
    <citation type="submission" date="2023-10" db="EMBL/GenBank/DDBJ databases">
        <title>Chromosome-scale genome assembly provides insights into flower coloration mechanisms of Canna indica.</title>
        <authorList>
            <person name="Li C."/>
        </authorList>
    </citation>
    <scope>NUCLEOTIDE SEQUENCE [LARGE SCALE GENOMIC DNA]</scope>
    <source>
        <tissue evidence="2">Flower</tissue>
    </source>
</reference>
<evidence type="ECO:0000313" key="2">
    <source>
        <dbReference type="EMBL" id="WOL09591.1"/>
    </source>
</evidence>
<gene>
    <name evidence="2" type="ORF">Cni_G18344</name>
</gene>
<dbReference type="PANTHER" id="PTHR31865">
    <property type="entry name" value="OSJNBA0071G03.3 PROTEIN"/>
    <property type="match status" value="1"/>
</dbReference>
<proteinExistence type="predicted"/>
<dbReference type="EMBL" id="CP136895">
    <property type="protein sequence ID" value="WOL09591.1"/>
    <property type="molecule type" value="Genomic_DNA"/>
</dbReference>
<sequence length="167" mass="19302">MDPKAEDLENVGSCKAEKKTRDAATDHVWRWSSAPSTPARAAGNRPALANDYRSDPEECQRKRRRRRRREIREAPRLEEAWEMRRSRVPAKECRVLVRSRRMTMDKEEVKACRELMLEIPASDLTVQVPAAFSDWKMVNSGDDPDDVKARLKIWAQAVALMSVLRLN</sequence>
<organism evidence="2 3">
    <name type="scientific">Canna indica</name>
    <name type="common">Indian-shot</name>
    <dbReference type="NCBI Taxonomy" id="4628"/>
    <lineage>
        <taxon>Eukaryota</taxon>
        <taxon>Viridiplantae</taxon>
        <taxon>Streptophyta</taxon>
        <taxon>Embryophyta</taxon>
        <taxon>Tracheophyta</taxon>
        <taxon>Spermatophyta</taxon>
        <taxon>Magnoliopsida</taxon>
        <taxon>Liliopsida</taxon>
        <taxon>Zingiberales</taxon>
        <taxon>Cannaceae</taxon>
        <taxon>Canna</taxon>
    </lineage>
</organism>
<evidence type="ECO:0000313" key="3">
    <source>
        <dbReference type="Proteomes" id="UP001327560"/>
    </source>
</evidence>
<dbReference type="PANTHER" id="PTHR31865:SF2">
    <property type="entry name" value="OSJNBA0004B13.24 PROTEIN"/>
    <property type="match status" value="1"/>
</dbReference>
<feature type="compositionally biased region" description="Basic and acidic residues" evidence="1">
    <location>
        <begin position="15"/>
        <end position="29"/>
    </location>
</feature>
<accession>A0AAQ3QE98</accession>
<keyword evidence="3" id="KW-1185">Reference proteome</keyword>
<feature type="region of interest" description="Disordered" evidence="1">
    <location>
        <begin position="1"/>
        <end position="69"/>
    </location>
</feature>
<dbReference type="AlphaFoldDB" id="A0AAQ3QE98"/>
<dbReference type="Proteomes" id="UP001327560">
    <property type="component" value="Chromosome 6"/>
</dbReference>
<name>A0AAQ3QE98_9LILI</name>
<evidence type="ECO:0000256" key="1">
    <source>
        <dbReference type="SAM" id="MobiDB-lite"/>
    </source>
</evidence>